<protein>
    <submittedName>
        <fullName evidence="1">Uncharacterized protein</fullName>
    </submittedName>
</protein>
<reference evidence="2" key="1">
    <citation type="journal article" date="2019" name="Int. J. Syst. Evol. Microbiol.">
        <title>The Global Catalogue of Microorganisms (GCM) 10K type strain sequencing project: providing services to taxonomists for standard genome sequencing and annotation.</title>
        <authorList>
            <consortium name="The Broad Institute Genomics Platform"/>
            <consortium name="The Broad Institute Genome Sequencing Center for Infectious Disease"/>
            <person name="Wu L."/>
            <person name="Ma J."/>
        </authorList>
    </citation>
    <scope>NUCLEOTIDE SEQUENCE [LARGE SCALE GENOMIC DNA]</scope>
    <source>
        <strain evidence="2">JCM 1407</strain>
    </source>
</reference>
<dbReference type="EMBL" id="BAAACG010000001">
    <property type="protein sequence ID" value="GAA0732773.1"/>
    <property type="molecule type" value="Genomic_DNA"/>
</dbReference>
<dbReference type="Proteomes" id="UP001501510">
    <property type="component" value="Unassembled WGS sequence"/>
</dbReference>
<keyword evidence="2" id="KW-1185">Reference proteome</keyword>
<evidence type="ECO:0000313" key="1">
    <source>
        <dbReference type="EMBL" id="GAA0732773.1"/>
    </source>
</evidence>
<organism evidence="1 2">
    <name type="scientific">Clostridium oceanicum</name>
    <dbReference type="NCBI Taxonomy" id="1543"/>
    <lineage>
        <taxon>Bacteria</taxon>
        <taxon>Bacillati</taxon>
        <taxon>Bacillota</taxon>
        <taxon>Clostridia</taxon>
        <taxon>Eubacteriales</taxon>
        <taxon>Clostridiaceae</taxon>
        <taxon>Clostridium</taxon>
    </lineage>
</organism>
<name>A0ABP3UIE8_9CLOT</name>
<dbReference type="RefSeq" id="WP_343758091.1">
    <property type="nucleotide sequence ID" value="NZ_BAAACG010000001.1"/>
</dbReference>
<sequence>MGKPNNNKAKISKFIKLKDILKRRVKIYIGSPENKTKEVKRETTFGILEILSWIGA</sequence>
<proteinExistence type="predicted"/>
<evidence type="ECO:0000313" key="2">
    <source>
        <dbReference type="Proteomes" id="UP001501510"/>
    </source>
</evidence>
<comment type="caution">
    <text evidence="1">The sequence shown here is derived from an EMBL/GenBank/DDBJ whole genome shotgun (WGS) entry which is preliminary data.</text>
</comment>
<gene>
    <name evidence="1" type="ORF">GCM10008906_02830</name>
</gene>
<accession>A0ABP3UIE8</accession>